<evidence type="ECO:0000256" key="1">
    <source>
        <dbReference type="SAM" id="MobiDB-lite"/>
    </source>
</evidence>
<feature type="region of interest" description="Disordered" evidence="1">
    <location>
        <begin position="1"/>
        <end position="40"/>
    </location>
</feature>
<feature type="region of interest" description="Disordered" evidence="1">
    <location>
        <begin position="109"/>
        <end position="130"/>
    </location>
</feature>
<sequence>MKAHALANPQQLATPIDTSPPRSTPPLYSPKFPPSPTLIERHPSTWIEEILVSVERRRANLKSELIDAKADVNEALAQSFRALTMLKEMIGSGGLVGLLEVLEKEDNEMRERENEKRMAKGKAKAKITEDVKKNAADAAKEEKKKGSYLSLLRLLVRMVGLTMVRRMIMDARESTVRHHGDFDDGEDDDEERDGGSEGESEDEGGDDDDNEGGDGGGHGGGDAGDDGDDEEEEDGGRDEELSDGDGDTHSEPSTNNVSKLQDDVDASSPTKTPE</sequence>
<dbReference type="SMR" id="A0A8D5BKZ5"/>
<feature type="region of interest" description="Disordered" evidence="1">
    <location>
        <begin position="176"/>
        <end position="274"/>
    </location>
</feature>
<name>A0A8D5BKZ5_PLECI</name>
<feature type="compositionally biased region" description="Pro residues" evidence="1">
    <location>
        <begin position="22"/>
        <end position="36"/>
    </location>
</feature>
<dbReference type="AlphaFoldDB" id="A0A8D5BKZ5"/>
<feature type="compositionally biased region" description="Basic and acidic residues" evidence="1">
    <location>
        <begin position="109"/>
        <end position="118"/>
    </location>
</feature>
<proteinExistence type="predicted"/>
<feature type="compositionally biased region" description="Acidic residues" evidence="1">
    <location>
        <begin position="183"/>
        <end position="212"/>
    </location>
</feature>
<feature type="compositionally biased region" description="Acidic residues" evidence="1">
    <location>
        <begin position="223"/>
        <end position="245"/>
    </location>
</feature>
<feature type="compositionally biased region" description="Polar residues" evidence="1">
    <location>
        <begin position="8"/>
        <end position="21"/>
    </location>
</feature>
<accession>A0A8D5BKZ5</accession>
<dbReference type="EMBL" id="LC553556">
    <property type="protein sequence ID" value="BCG61722.1"/>
    <property type="molecule type" value="Genomic_DNA"/>
</dbReference>
<feature type="compositionally biased region" description="Gly residues" evidence="1">
    <location>
        <begin position="213"/>
        <end position="222"/>
    </location>
</feature>
<organism evidence="2">
    <name type="scientific">Pleurotus citrinopileatus</name>
    <name type="common">Golden oyster mushroom</name>
    <dbReference type="NCBI Taxonomy" id="98342"/>
    <lineage>
        <taxon>Eukaryota</taxon>
        <taxon>Fungi</taxon>
        <taxon>Dikarya</taxon>
        <taxon>Basidiomycota</taxon>
        <taxon>Agaricomycotina</taxon>
        <taxon>Agaricomycetes</taxon>
        <taxon>Agaricomycetidae</taxon>
        <taxon>Agaricales</taxon>
        <taxon>Pleurotineae</taxon>
        <taxon>Pleurotaceae</taxon>
        <taxon>Pleurotus</taxon>
    </lineage>
</organism>
<protein>
    <submittedName>
        <fullName evidence="2">Uncharacterized protein</fullName>
    </submittedName>
</protein>
<evidence type="ECO:0000313" key="2">
    <source>
        <dbReference type="EMBL" id="BCG61722.1"/>
    </source>
</evidence>
<reference evidence="2" key="1">
    <citation type="journal article" date="2021" name="Mycoscience">
        <title>Construction of a genetic linkage map and detection of quantitative trait locus for the ergothioneine content in tamogitake mushroom (Pleurotus cornucopiae var. citrinopileatus).</title>
        <authorList>
            <person name="Yoneyama S."/>
            <person name="Maeda K."/>
            <person name="Sadamori A."/>
            <person name="Saitoh S."/>
            <person name="Tsuda M."/>
            <person name="Azuma T."/>
            <person name="Nagano A."/>
            <person name="Tomiyama T."/>
            <person name="Matsumoto T."/>
        </authorList>
    </citation>
    <scope>NUCLEOTIDE SEQUENCE</scope>
    <source>
        <strain evidence="2">Y1</strain>
    </source>
</reference>